<dbReference type="EMBL" id="MUGV01000024">
    <property type="protein sequence ID" value="OXA77890.1"/>
    <property type="molecule type" value="Genomic_DNA"/>
</dbReference>
<evidence type="ECO:0000313" key="2">
    <source>
        <dbReference type="EMBL" id="OXA77890.1"/>
    </source>
</evidence>
<evidence type="ECO:0000313" key="3">
    <source>
        <dbReference type="Proteomes" id="UP000198382"/>
    </source>
</evidence>
<feature type="transmembrane region" description="Helical" evidence="1">
    <location>
        <begin position="128"/>
        <end position="146"/>
    </location>
</feature>
<gene>
    <name evidence="2" type="ORF">B0A65_15005</name>
</gene>
<name>A0ABX4BNA4_FLAFR</name>
<keyword evidence="1" id="KW-0812">Transmembrane</keyword>
<keyword evidence="1" id="KW-1133">Transmembrane helix</keyword>
<feature type="transmembrane region" description="Helical" evidence="1">
    <location>
        <begin position="48"/>
        <end position="76"/>
    </location>
</feature>
<feature type="transmembrane region" description="Helical" evidence="1">
    <location>
        <begin position="7"/>
        <end position="28"/>
    </location>
</feature>
<organism evidence="2 3">
    <name type="scientific">Flavobacterium frigidimaris</name>
    <dbReference type="NCBI Taxonomy" id="262320"/>
    <lineage>
        <taxon>Bacteria</taxon>
        <taxon>Pseudomonadati</taxon>
        <taxon>Bacteroidota</taxon>
        <taxon>Flavobacteriia</taxon>
        <taxon>Flavobacteriales</taxon>
        <taxon>Flavobacteriaceae</taxon>
        <taxon>Flavobacterium</taxon>
    </lineage>
</organism>
<protein>
    <submittedName>
        <fullName evidence="2">Uncharacterized protein</fullName>
    </submittedName>
</protein>
<keyword evidence="1" id="KW-0472">Membrane</keyword>
<accession>A0ABX4BNA4</accession>
<evidence type="ECO:0000256" key="1">
    <source>
        <dbReference type="SAM" id="Phobius"/>
    </source>
</evidence>
<keyword evidence="3" id="KW-1185">Reference proteome</keyword>
<comment type="caution">
    <text evidence="2">The sequence shown here is derived from an EMBL/GenBank/DDBJ whole genome shotgun (WGS) entry which is preliminary data.</text>
</comment>
<dbReference type="Proteomes" id="UP000198382">
    <property type="component" value="Unassembled WGS sequence"/>
</dbReference>
<proteinExistence type="predicted"/>
<reference evidence="2 3" key="1">
    <citation type="submission" date="2016-11" db="EMBL/GenBank/DDBJ databases">
        <title>Whole genomes of Flavobacteriaceae.</title>
        <authorList>
            <person name="Stine C."/>
            <person name="Li C."/>
            <person name="Tadesse D."/>
        </authorList>
    </citation>
    <scope>NUCLEOTIDE SEQUENCE [LARGE SCALE GENOMIC DNA]</scope>
    <source>
        <strain evidence="2 3">DSM 15937</strain>
    </source>
</reference>
<sequence>MKNKIKFELLTSELFILGIFTVLVNDFYLKYEFSNIITGKLSDFGGLFIFPFFLAVFFPNQIVKIYFSTGFFFIFWKFQISDGFINWISQSLNLAFYRTVDSSDLIALSVLPLSYQYFKKKYEENKKSFFLVNSLIGSLCVFTILADSQPRQEIAVKIKSKQIYQMPMSKADLYKKLNINNIGGEIEELEGAINFSFDIPEYNAIATAITRITEDSKGNVFIKVDSITDITVRGKLILGIKNSDLEGAKKMTKNRLESLFKQNCIDELLRKGFLKSDTFWADTKY</sequence>